<dbReference type="Proteomes" id="UP000034112">
    <property type="component" value="Unassembled WGS sequence"/>
</dbReference>
<name>A0A0G0A3A0_TRIHA</name>
<keyword evidence="1" id="KW-0812">Transmembrane</keyword>
<keyword evidence="1" id="KW-0472">Membrane</keyword>
<reference evidence="3" key="1">
    <citation type="journal article" date="2015" name="Genome Announc.">
        <title>Draft whole-genome sequence of the biocontrol agent Trichoderma harzianum T6776.</title>
        <authorList>
            <person name="Baroncelli R."/>
            <person name="Piaggeschi G."/>
            <person name="Fiorini L."/>
            <person name="Bertolini E."/>
            <person name="Zapparata A."/>
            <person name="Pe M.E."/>
            <person name="Sarrocco S."/>
            <person name="Vannacci G."/>
        </authorList>
    </citation>
    <scope>NUCLEOTIDE SEQUENCE [LARGE SCALE GENOMIC DNA]</scope>
    <source>
        <strain evidence="3">T6776</strain>
    </source>
</reference>
<dbReference type="PANTHER" id="PTHR42069:SF1">
    <property type="entry name" value="MARVEL DOMAIN-CONTAINING PROTEIN"/>
    <property type="match status" value="1"/>
</dbReference>
<dbReference type="PANTHER" id="PTHR42069">
    <property type="entry name" value="HYPHAL ANASTAMOSIS-8 PROTEIN"/>
    <property type="match status" value="1"/>
</dbReference>
<feature type="transmembrane region" description="Helical" evidence="1">
    <location>
        <begin position="138"/>
        <end position="161"/>
    </location>
</feature>
<gene>
    <name evidence="2" type="ORF">THAR02_08158</name>
</gene>
<sequence>MLVLGCAVAKYLKTQHMSVTDDRSGFKMRVWPSGLKSQLTLVLLGVSATATFLNLVLCTASFSSTVRHVTKVANIATVIVSTIASILWLMAGIWYKVDDLNELEHYNMLSYVCTRTNGDNLTHTVGNFSAMCIQMHHAWWAVIVVGVLELTAPGTVVWAICTPKKRGVFAEF</sequence>
<comment type="caution">
    <text evidence="2">The sequence shown here is derived from an EMBL/GenBank/DDBJ whole genome shotgun (WGS) entry which is preliminary data.</text>
</comment>
<organism evidence="2 3">
    <name type="scientific">Trichoderma harzianum</name>
    <name type="common">Hypocrea lixii</name>
    <dbReference type="NCBI Taxonomy" id="5544"/>
    <lineage>
        <taxon>Eukaryota</taxon>
        <taxon>Fungi</taxon>
        <taxon>Dikarya</taxon>
        <taxon>Ascomycota</taxon>
        <taxon>Pezizomycotina</taxon>
        <taxon>Sordariomycetes</taxon>
        <taxon>Hypocreomycetidae</taxon>
        <taxon>Hypocreales</taxon>
        <taxon>Hypocreaceae</taxon>
        <taxon>Trichoderma</taxon>
    </lineage>
</organism>
<evidence type="ECO:0000313" key="3">
    <source>
        <dbReference type="Proteomes" id="UP000034112"/>
    </source>
</evidence>
<accession>A0A0G0A3A0</accession>
<feature type="transmembrane region" description="Helical" evidence="1">
    <location>
        <begin position="38"/>
        <end position="60"/>
    </location>
</feature>
<dbReference type="EMBL" id="JOKZ01000303">
    <property type="protein sequence ID" value="KKO99728.1"/>
    <property type="molecule type" value="Genomic_DNA"/>
</dbReference>
<feature type="transmembrane region" description="Helical" evidence="1">
    <location>
        <begin position="72"/>
        <end position="95"/>
    </location>
</feature>
<dbReference type="AlphaFoldDB" id="A0A0G0A3A0"/>
<protein>
    <submittedName>
        <fullName evidence="2">Uncharacterized protein</fullName>
    </submittedName>
</protein>
<proteinExistence type="predicted"/>
<dbReference type="OMA" id="HAWWAVI"/>
<keyword evidence="1" id="KW-1133">Transmembrane helix</keyword>
<evidence type="ECO:0000313" key="2">
    <source>
        <dbReference type="EMBL" id="KKO99728.1"/>
    </source>
</evidence>
<evidence type="ECO:0000256" key="1">
    <source>
        <dbReference type="SAM" id="Phobius"/>
    </source>
</evidence>
<dbReference type="OrthoDB" id="5400774at2759"/>